<organism evidence="2 3">
    <name type="scientific">Diversispora epigaea</name>
    <dbReference type="NCBI Taxonomy" id="1348612"/>
    <lineage>
        <taxon>Eukaryota</taxon>
        <taxon>Fungi</taxon>
        <taxon>Fungi incertae sedis</taxon>
        <taxon>Mucoromycota</taxon>
        <taxon>Glomeromycotina</taxon>
        <taxon>Glomeromycetes</taxon>
        <taxon>Diversisporales</taxon>
        <taxon>Diversisporaceae</taxon>
        <taxon>Diversispora</taxon>
    </lineage>
</organism>
<feature type="region of interest" description="Disordered" evidence="1">
    <location>
        <begin position="1"/>
        <end position="29"/>
    </location>
</feature>
<proteinExistence type="predicted"/>
<protein>
    <submittedName>
        <fullName evidence="2">Uncharacterized protein</fullName>
    </submittedName>
</protein>
<name>A0A397JN48_9GLOM</name>
<feature type="compositionally biased region" description="Basic and acidic residues" evidence="1">
    <location>
        <begin position="63"/>
        <end position="83"/>
    </location>
</feature>
<feature type="region of interest" description="Disordered" evidence="1">
    <location>
        <begin position="61"/>
        <end position="93"/>
    </location>
</feature>
<evidence type="ECO:0000313" key="2">
    <source>
        <dbReference type="EMBL" id="RHZ89077.1"/>
    </source>
</evidence>
<comment type="caution">
    <text evidence="2">The sequence shown here is derived from an EMBL/GenBank/DDBJ whole genome shotgun (WGS) entry which is preliminary data.</text>
</comment>
<reference evidence="2 3" key="1">
    <citation type="submission" date="2018-08" db="EMBL/GenBank/DDBJ databases">
        <title>Genome and evolution of the arbuscular mycorrhizal fungus Diversispora epigaea (formerly Glomus versiforme) and its bacterial endosymbionts.</title>
        <authorList>
            <person name="Sun X."/>
            <person name="Fei Z."/>
            <person name="Harrison M."/>
        </authorList>
    </citation>
    <scope>NUCLEOTIDE SEQUENCE [LARGE SCALE GENOMIC DNA]</scope>
    <source>
        <strain evidence="2 3">IT104</strain>
    </source>
</reference>
<evidence type="ECO:0000313" key="3">
    <source>
        <dbReference type="Proteomes" id="UP000266861"/>
    </source>
</evidence>
<dbReference type="EMBL" id="PQFF01000017">
    <property type="protein sequence ID" value="RHZ89077.1"/>
    <property type="molecule type" value="Genomic_DNA"/>
</dbReference>
<sequence>MIKNANEEEAVSDSVTNEKIERASNSTSQFILKKEDVGNALEEHIGSDLMEWGEELLIDTDDNDSKSVDKVYYDSGKDGDERNTQSNYQYKQD</sequence>
<dbReference type="AlphaFoldDB" id="A0A397JN48"/>
<feature type="compositionally biased region" description="Polar residues" evidence="1">
    <location>
        <begin position="84"/>
        <end position="93"/>
    </location>
</feature>
<evidence type="ECO:0000256" key="1">
    <source>
        <dbReference type="SAM" id="MobiDB-lite"/>
    </source>
</evidence>
<accession>A0A397JN48</accession>
<keyword evidence="3" id="KW-1185">Reference proteome</keyword>
<gene>
    <name evidence="2" type="ORF">Glove_19g402</name>
</gene>
<dbReference type="Proteomes" id="UP000266861">
    <property type="component" value="Unassembled WGS sequence"/>
</dbReference>